<keyword evidence="3" id="KW-0732">Signal</keyword>
<feature type="signal peptide" evidence="3">
    <location>
        <begin position="1"/>
        <end position="20"/>
    </location>
</feature>
<feature type="chain" id="PRO_5025715188" description="Carboxylic ester hydrolase" evidence="3">
    <location>
        <begin position="21"/>
        <end position="537"/>
    </location>
</feature>
<dbReference type="InterPro" id="IPR050309">
    <property type="entry name" value="Type-B_Carboxylest/Lipase"/>
</dbReference>
<name>A0A6A6H4Y3_VIRVR</name>
<protein>
    <recommendedName>
        <fullName evidence="3">Carboxylic ester hydrolase</fullName>
        <ecNumber evidence="3">3.1.1.-</ecNumber>
    </recommendedName>
</protein>
<evidence type="ECO:0000256" key="2">
    <source>
        <dbReference type="ARBA" id="ARBA00022801"/>
    </source>
</evidence>
<dbReference type="PROSITE" id="PS51257">
    <property type="entry name" value="PROKAR_LIPOPROTEIN"/>
    <property type="match status" value="1"/>
</dbReference>
<accession>A0A6A6H4Y3</accession>
<sequence length="537" mass="58213">MHGRFLIAASFLSLGCGVAGQTNGSVVDLGYAKYQGVDYWFGIRYAQVPVGDLRWRAPQDIEAKNNYSNTQVIDASQAGPECVQGTPAWQYTNGTSPGEPTGSEDCLLLDVLKPSNPVSSSLPVVAFIHGGGYDQGSSEAYQGFGEVNSSNGNLIWVSIQYRLSAYGFLSSEEVRDNGNANAGLLDQRSALEWIQRHITAFGGDPARVTIWGNSAGGGSVMSQMILYGGVSNPPFRAGVAEYPWWQPFHNDSILEDQYQELLTASGCNDLTCLRALSEDELKNATQQTYTAGYVPESISSIYGYGDFYYGPSVDGSVIRDLPSNEFKQGHFAKVPLLVDHDGYEGTYFSNQSEVGIDLETADLNAVFPTATPEFFARLYELYPASDFNSTFYQRQTIYGDFIISCPTYYMATAVSGAGLPVYKLLMNAGSEQHGATQPFLLSDPGADDSNNATLGRILRDYFISFAVNLDPNQVNYSGTPKPNWPAYYAAAGGAGGNASTGSLNILDVNYTMIGATPDFDADARCDFFHAQSYVVRN</sequence>
<dbReference type="AlphaFoldDB" id="A0A6A6H4Y3"/>
<dbReference type="Gene3D" id="3.40.50.1820">
    <property type="entry name" value="alpha/beta hydrolase"/>
    <property type="match status" value="1"/>
</dbReference>
<dbReference type="InterPro" id="IPR029058">
    <property type="entry name" value="AB_hydrolase_fold"/>
</dbReference>
<dbReference type="GO" id="GO:0016787">
    <property type="term" value="F:hydrolase activity"/>
    <property type="evidence" value="ECO:0007669"/>
    <property type="project" value="UniProtKB-KW"/>
</dbReference>
<gene>
    <name evidence="5" type="ORF">EV356DRAFT_549048</name>
</gene>
<keyword evidence="2 3" id="KW-0378">Hydrolase</keyword>
<evidence type="ECO:0000259" key="4">
    <source>
        <dbReference type="Pfam" id="PF00135"/>
    </source>
</evidence>
<dbReference type="Pfam" id="PF00135">
    <property type="entry name" value="COesterase"/>
    <property type="match status" value="1"/>
</dbReference>
<keyword evidence="6" id="KW-1185">Reference proteome</keyword>
<dbReference type="InterPro" id="IPR019826">
    <property type="entry name" value="Carboxylesterase_B_AS"/>
</dbReference>
<evidence type="ECO:0000256" key="1">
    <source>
        <dbReference type="ARBA" id="ARBA00005964"/>
    </source>
</evidence>
<proteinExistence type="inferred from homology"/>
<evidence type="ECO:0000313" key="6">
    <source>
        <dbReference type="Proteomes" id="UP000800092"/>
    </source>
</evidence>
<dbReference type="EMBL" id="ML991811">
    <property type="protein sequence ID" value="KAF2232939.1"/>
    <property type="molecule type" value="Genomic_DNA"/>
</dbReference>
<dbReference type="OrthoDB" id="408631at2759"/>
<dbReference type="PROSITE" id="PS00122">
    <property type="entry name" value="CARBOXYLESTERASE_B_1"/>
    <property type="match status" value="1"/>
</dbReference>
<feature type="domain" description="Carboxylesterase type B" evidence="4">
    <location>
        <begin position="20"/>
        <end position="487"/>
    </location>
</feature>
<dbReference type="SUPFAM" id="SSF53474">
    <property type="entry name" value="alpha/beta-Hydrolases"/>
    <property type="match status" value="1"/>
</dbReference>
<dbReference type="EC" id="3.1.1.-" evidence="3"/>
<reference evidence="5" key="1">
    <citation type="journal article" date="2020" name="Stud. Mycol.">
        <title>101 Dothideomycetes genomes: a test case for predicting lifestyles and emergence of pathogens.</title>
        <authorList>
            <person name="Haridas S."/>
            <person name="Albert R."/>
            <person name="Binder M."/>
            <person name="Bloem J."/>
            <person name="Labutti K."/>
            <person name="Salamov A."/>
            <person name="Andreopoulos B."/>
            <person name="Baker S."/>
            <person name="Barry K."/>
            <person name="Bills G."/>
            <person name="Bluhm B."/>
            <person name="Cannon C."/>
            <person name="Castanera R."/>
            <person name="Culley D."/>
            <person name="Daum C."/>
            <person name="Ezra D."/>
            <person name="Gonzalez J."/>
            <person name="Henrissat B."/>
            <person name="Kuo A."/>
            <person name="Liang C."/>
            <person name="Lipzen A."/>
            <person name="Lutzoni F."/>
            <person name="Magnuson J."/>
            <person name="Mondo S."/>
            <person name="Nolan M."/>
            <person name="Ohm R."/>
            <person name="Pangilinan J."/>
            <person name="Park H.-J."/>
            <person name="Ramirez L."/>
            <person name="Alfaro M."/>
            <person name="Sun H."/>
            <person name="Tritt A."/>
            <person name="Yoshinaga Y."/>
            <person name="Zwiers L.-H."/>
            <person name="Turgeon B."/>
            <person name="Goodwin S."/>
            <person name="Spatafora J."/>
            <person name="Crous P."/>
            <person name="Grigoriev I."/>
        </authorList>
    </citation>
    <scope>NUCLEOTIDE SEQUENCE</scope>
    <source>
        <strain evidence="5">Tuck. ex Michener</strain>
    </source>
</reference>
<comment type="similarity">
    <text evidence="1 3">Belongs to the type-B carboxylesterase/lipase family.</text>
</comment>
<evidence type="ECO:0000313" key="5">
    <source>
        <dbReference type="EMBL" id="KAF2232939.1"/>
    </source>
</evidence>
<dbReference type="Proteomes" id="UP000800092">
    <property type="component" value="Unassembled WGS sequence"/>
</dbReference>
<dbReference type="InterPro" id="IPR002018">
    <property type="entry name" value="CarbesteraseB"/>
</dbReference>
<dbReference type="PANTHER" id="PTHR11559">
    <property type="entry name" value="CARBOXYLESTERASE"/>
    <property type="match status" value="1"/>
</dbReference>
<evidence type="ECO:0000256" key="3">
    <source>
        <dbReference type="RuleBase" id="RU361235"/>
    </source>
</evidence>
<organism evidence="5 6">
    <name type="scientific">Viridothelium virens</name>
    <name type="common">Speckled blister lichen</name>
    <name type="synonym">Trypethelium virens</name>
    <dbReference type="NCBI Taxonomy" id="1048519"/>
    <lineage>
        <taxon>Eukaryota</taxon>
        <taxon>Fungi</taxon>
        <taxon>Dikarya</taxon>
        <taxon>Ascomycota</taxon>
        <taxon>Pezizomycotina</taxon>
        <taxon>Dothideomycetes</taxon>
        <taxon>Dothideomycetes incertae sedis</taxon>
        <taxon>Trypetheliales</taxon>
        <taxon>Trypetheliaceae</taxon>
        <taxon>Viridothelium</taxon>
    </lineage>
</organism>